<feature type="region of interest" description="Disordered" evidence="1">
    <location>
        <begin position="59"/>
        <end position="112"/>
    </location>
</feature>
<evidence type="ECO:0000313" key="2">
    <source>
        <dbReference type="EMBL" id="OXA58277.1"/>
    </source>
</evidence>
<name>A0A226EM95_FOLCA</name>
<feature type="region of interest" description="Disordered" evidence="1">
    <location>
        <begin position="301"/>
        <end position="341"/>
    </location>
</feature>
<dbReference type="AlphaFoldDB" id="A0A226EM95"/>
<evidence type="ECO:0000256" key="1">
    <source>
        <dbReference type="SAM" id="MobiDB-lite"/>
    </source>
</evidence>
<feature type="compositionally biased region" description="Polar residues" evidence="1">
    <location>
        <begin position="76"/>
        <end position="95"/>
    </location>
</feature>
<proteinExistence type="predicted"/>
<feature type="compositionally biased region" description="Basic and acidic residues" evidence="1">
    <location>
        <begin position="328"/>
        <end position="341"/>
    </location>
</feature>
<dbReference type="EMBL" id="LNIX01000003">
    <property type="protein sequence ID" value="OXA58277.1"/>
    <property type="molecule type" value="Genomic_DNA"/>
</dbReference>
<accession>A0A226EM95</accession>
<sequence length="341" mass="36462">MYYLKDCEDQIESPNRPGCKDYAIPLQRRHNVRKREMVISPPTKSAFVWRPIEPLVDPETKKNWRKTKNATHADKNNVSLANESDLSGTEQNLPNAQKVYPAPSKSNTSVPINLQTTETGTTDIAEVQMSTSGSDVANPRKEQEKIVPTFHKGSDNSLPFVHGSATIPADRVSTKQIESNTLSASRTIKGDMGEHKNSITGLESTFGRSAMYKGSSQSMVKPSSTLDTKASQKIAADSTANAKSKTGNAIARAQNKIGGSAIATAQSNQGGFAKASAKIQGARNQSQDKEKVAVATAIAGKGGRTQAEAGSDDVNVVTDVSSSVEDPDSLKNIDDELGKNT</sequence>
<protein>
    <submittedName>
        <fullName evidence="2">Uncharacterized protein YwrJ</fullName>
    </submittedName>
</protein>
<gene>
    <name evidence="2" type="ORF">Fcan01_06745</name>
</gene>
<reference evidence="2 3" key="1">
    <citation type="submission" date="2015-12" db="EMBL/GenBank/DDBJ databases">
        <title>The genome of Folsomia candida.</title>
        <authorList>
            <person name="Faddeeva A."/>
            <person name="Derks M.F."/>
            <person name="Anvar Y."/>
            <person name="Smit S."/>
            <person name="Van Straalen N."/>
            <person name="Roelofs D."/>
        </authorList>
    </citation>
    <scope>NUCLEOTIDE SEQUENCE [LARGE SCALE GENOMIC DNA]</scope>
    <source>
        <strain evidence="2 3">VU population</strain>
        <tissue evidence="2">Whole body</tissue>
    </source>
</reference>
<keyword evidence="3" id="KW-1185">Reference proteome</keyword>
<comment type="caution">
    <text evidence="2">The sequence shown here is derived from an EMBL/GenBank/DDBJ whole genome shotgun (WGS) entry which is preliminary data.</text>
</comment>
<organism evidence="2 3">
    <name type="scientific">Folsomia candida</name>
    <name type="common">Springtail</name>
    <dbReference type="NCBI Taxonomy" id="158441"/>
    <lineage>
        <taxon>Eukaryota</taxon>
        <taxon>Metazoa</taxon>
        <taxon>Ecdysozoa</taxon>
        <taxon>Arthropoda</taxon>
        <taxon>Hexapoda</taxon>
        <taxon>Collembola</taxon>
        <taxon>Entomobryomorpha</taxon>
        <taxon>Isotomoidea</taxon>
        <taxon>Isotomidae</taxon>
        <taxon>Proisotominae</taxon>
        <taxon>Folsomia</taxon>
    </lineage>
</organism>
<dbReference type="Proteomes" id="UP000198287">
    <property type="component" value="Unassembled WGS sequence"/>
</dbReference>
<feature type="compositionally biased region" description="Low complexity" evidence="1">
    <location>
        <begin position="312"/>
        <end position="324"/>
    </location>
</feature>
<evidence type="ECO:0000313" key="3">
    <source>
        <dbReference type="Proteomes" id="UP000198287"/>
    </source>
</evidence>